<dbReference type="Proteomes" id="UP000526233">
    <property type="component" value="Unassembled WGS sequence"/>
</dbReference>
<accession>A0A7Y3WY25</accession>
<reference evidence="1 2" key="1">
    <citation type="submission" date="2018-11" db="EMBL/GenBank/DDBJ databases">
        <title>Genome sequencing and analysis.</title>
        <authorList>
            <person name="Huang Y.-T."/>
        </authorList>
    </citation>
    <scope>NUCLEOTIDE SEQUENCE [LARGE SCALE GENOMIC DNA]</scope>
    <source>
        <strain evidence="1 2">SHIN</strain>
    </source>
</reference>
<evidence type="ECO:0000313" key="1">
    <source>
        <dbReference type="EMBL" id="NNV21823.1"/>
    </source>
</evidence>
<comment type="caution">
    <text evidence="1">The sequence shown here is derived from an EMBL/GenBank/DDBJ whole genome shotgun (WGS) entry which is preliminary data.</text>
</comment>
<gene>
    <name evidence="1" type="ORF">EHE22_15480</name>
</gene>
<proteinExistence type="predicted"/>
<dbReference type="AlphaFoldDB" id="A0A7Y3WY25"/>
<organism evidence="1 2">
    <name type="scientific">Brucella pseudogrignonensis</name>
    <dbReference type="NCBI Taxonomy" id="419475"/>
    <lineage>
        <taxon>Bacteria</taxon>
        <taxon>Pseudomonadati</taxon>
        <taxon>Pseudomonadota</taxon>
        <taxon>Alphaproteobacteria</taxon>
        <taxon>Hyphomicrobiales</taxon>
        <taxon>Brucellaceae</taxon>
        <taxon>Brucella/Ochrobactrum group</taxon>
        <taxon>Brucella</taxon>
    </lineage>
</organism>
<evidence type="ECO:0000313" key="2">
    <source>
        <dbReference type="Proteomes" id="UP000526233"/>
    </source>
</evidence>
<name>A0A7Y3WY25_9HYPH</name>
<dbReference type="EMBL" id="PKQI01000002">
    <property type="protein sequence ID" value="NNV21823.1"/>
    <property type="molecule type" value="Genomic_DNA"/>
</dbReference>
<sequence length="64" mass="7169">MMAFWLCDAVILSSLKKHRQRKTKTDTLASSGVSARSAPSLKTIISFFSTHIVFTIRVLQQSLD</sequence>
<protein>
    <submittedName>
        <fullName evidence="1">Uncharacterized protein</fullName>
    </submittedName>
</protein>